<organism evidence="2 3">
    <name type="scientific">Mycolicibacterium moriokaense</name>
    <dbReference type="NCBI Taxonomy" id="39691"/>
    <lineage>
        <taxon>Bacteria</taxon>
        <taxon>Bacillati</taxon>
        <taxon>Actinomycetota</taxon>
        <taxon>Actinomycetes</taxon>
        <taxon>Mycobacteriales</taxon>
        <taxon>Mycobacteriaceae</taxon>
        <taxon>Mycolicibacterium</taxon>
    </lineage>
</organism>
<evidence type="ECO:0000313" key="3">
    <source>
        <dbReference type="Proteomes" id="UP000247781"/>
    </source>
</evidence>
<dbReference type="Proteomes" id="UP000247781">
    <property type="component" value="Unassembled WGS sequence"/>
</dbReference>
<dbReference type="EMBL" id="QJJU01000012">
    <property type="protein sequence ID" value="PXX06895.1"/>
    <property type="molecule type" value="Genomic_DNA"/>
</dbReference>
<reference evidence="2 3" key="2">
    <citation type="submission" date="2018-06" db="EMBL/GenBank/DDBJ databases">
        <title>Sequencing of bacterial isolates from soil warming experiment in Harvard Forest, Massachusetts, USA.</title>
        <authorList>
            <person name="Deangelis K.PhD."/>
        </authorList>
    </citation>
    <scope>NUCLEOTIDE SEQUENCE [LARGE SCALE GENOMIC DNA]</scope>
    <source>
        <strain evidence="2 3">GAS496</strain>
    </source>
</reference>
<comment type="caution">
    <text evidence="2">The sequence shown here is derived from an EMBL/GenBank/DDBJ whole genome shotgun (WGS) entry which is preliminary data.</text>
</comment>
<dbReference type="PANTHER" id="PTHR43162">
    <property type="match status" value="1"/>
</dbReference>
<dbReference type="RefSeq" id="WP_110317591.1">
    <property type="nucleotide sequence ID" value="NZ_QJJU01000012.1"/>
</dbReference>
<evidence type="ECO:0000313" key="2">
    <source>
        <dbReference type="EMBL" id="PXX06895.1"/>
    </source>
</evidence>
<gene>
    <name evidence="2" type="ORF">C8E89_112105</name>
</gene>
<dbReference type="InterPro" id="IPR036291">
    <property type="entry name" value="NAD(P)-bd_dom_sf"/>
</dbReference>
<dbReference type="Gene3D" id="3.90.25.10">
    <property type="entry name" value="UDP-galactose 4-epimerase, domain 1"/>
    <property type="match status" value="1"/>
</dbReference>
<dbReference type="InterPro" id="IPR008030">
    <property type="entry name" value="NmrA-like"/>
</dbReference>
<reference evidence="3" key="1">
    <citation type="submission" date="2018-05" db="EMBL/GenBank/DDBJ databases">
        <authorList>
            <person name="Deangelis K."/>
            <person name="Huntemann M."/>
            <person name="Clum A."/>
            <person name="Pillay M."/>
            <person name="Palaniappan K."/>
            <person name="Varghese N."/>
            <person name="Mikhailova N."/>
            <person name="Stamatis D."/>
            <person name="Reddy T."/>
            <person name="Daum C."/>
            <person name="Shapiro N."/>
            <person name="Ivanova N."/>
            <person name="Kyrpides N."/>
            <person name="Woyke T."/>
        </authorList>
    </citation>
    <scope>NUCLEOTIDE SEQUENCE [LARGE SCALE GENOMIC DNA]</scope>
    <source>
        <strain evidence="3">GAS496</strain>
    </source>
</reference>
<dbReference type="SUPFAM" id="SSF51735">
    <property type="entry name" value="NAD(P)-binding Rossmann-fold domains"/>
    <property type="match status" value="1"/>
</dbReference>
<dbReference type="InterPro" id="IPR051604">
    <property type="entry name" value="Ergot_Alk_Oxidoreductase"/>
</dbReference>
<dbReference type="OrthoDB" id="3510772at2"/>
<proteinExistence type="predicted"/>
<name>A0A318HDP0_9MYCO</name>
<keyword evidence="3" id="KW-1185">Reference proteome</keyword>
<dbReference type="Pfam" id="PF05368">
    <property type="entry name" value="NmrA"/>
    <property type="match status" value="1"/>
</dbReference>
<evidence type="ECO:0000259" key="1">
    <source>
        <dbReference type="Pfam" id="PF05368"/>
    </source>
</evidence>
<feature type="domain" description="NmrA-like" evidence="1">
    <location>
        <begin position="48"/>
        <end position="233"/>
    </location>
</feature>
<dbReference type="Gene3D" id="3.40.50.720">
    <property type="entry name" value="NAD(P)-binding Rossmann-like Domain"/>
    <property type="match status" value="1"/>
</dbReference>
<dbReference type="AlphaFoldDB" id="A0A318HDP0"/>
<accession>A0A318HDP0</accession>
<protein>
    <submittedName>
        <fullName evidence="2">Uncharacterized protein YbjT (DUF2867 family)</fullName>
    </submittedName>
</protein>
<dbReference type="PANTHER" id="PTHR43162:SF1">
    <property type="entry name" value="PRESTALK A DIFFERENTIATION PROTEIN A"/>
    <property type="match status" value="1"/>
</dbReference>
<sequence length="273" mass="29754">MTNTTILVIGSTGKTGKRVTDRLEKRGIDVRHGSRSADIPFDWDNPQTWTGALAGVDKVYITYYPDLAVPGSVDAISKLTELAKDAGVSRLVLLSGRNEAEAEKAERVVMASGLEWTIVQCAFFAQNFNEGAWLDEVLAGTVSLPVDDVLEPFVDADDIADVAVAALTDDRHVGQLYELTGPRLLSFRDAVSEIGKAAGRDTRFVSVPIDEYTAMLTEYGLPQDFIWLLNHLFTEVLGSKVQLADGVQRALGRDPKDFSDYAREAAATGVWTV</sequence>